<dbReference type="Gene3D" id="3.90.550.10">
    <property type="entry name" value="Spore Coat Polysaccharide Biosynthesis Protein SpsA, Chain A"/>
    <property type="match status" value="1"/>
</dbReference>
<dbReference type="GO" id="GO:0016740">
    <property type="term" value="F:transferase activity"/>
    <property type="evidence" value="ECO:0007669"/>
    <property type="project" value="UniProtKB-KW"/>
</dbReference>
<dbReference type="Pfam" id="PF13704">
    <property type="entry name" value="Glyco_tranf_2_4"/>
    <property type="match status" value="1"/>
</dbReference>
<proteinExistence type="predicted"/>
<protein>
    <submittedName>
        <fullName evidence="2">Glycosyl transferase family 2</fullName>
    </submittedName>
</protein>
<keyword evidence="3" id="KW-1185">Reference proteome</keyword>
<evidence type="ECO:0000313" key="3">
    <source>
        <dbReference type="Proteomes" id="UP000293289"/>
    </source>
</evidence>
<dbReference type="EMBL" id="SGWY01000004">
    <property type="protein sequence ID" value="RZS63459.1"/>
    <property type="molecule type" value="Genomic_DNA"/>
</dbReference>
<dbReference type="SUPFAM" id="SSF53448">
    <property type="entry name" value="Nucleotide-diphospho-sugar transferases"/>
    <property type="match status" value="1"/>
</dbReference>
<comment type="caution">
    <text evidence="2">The sequence shown here is derived from an EMBL/GenBank/DDBJ whole genome shotgun (WGS) entry which is preliminary data.</text>
</comment>
<dbReference type="AlphaFoldDB" id="A0A4Q7MB24"/>
<keyword evidence="2" id="KW-0808">Transferase</keyword>
<evidence type="ECO:0000256" key="1">
    <source>
        <dbReference type="SAM" id="MobiDB-lite"/>
    </source>
</evidence>
<accession>A0A4Q7MB24</accession>
<dbReference type="InterPro" id="IPR029044">
    <property type="entry name" value="Nucleotide-diphossugar_trans"/>
</dbReference>
<gene>
    <name evidence="2" type="ORF">EV187_3364</name>
</gene>
<dbReference type="Proteomes" id="UP000293289">
    <property type="component" value="Unassembled WGS sequence"/>
</dbReference>
<organism evidence="2 3">
    <name type="scientific">Agromyces ramosus</name>
    <dbReference type="NCBI Taxonomy" id="33879"/>
    <lineage>
        <taxon>Bacteria</taxon>
        <taxon>Bacillati</taxon>
        <taxon>Actinomycetota</taxon>
        <taxon>Actinomycetes</taxon>
        <taxon>Micrococcales</taxon>
        <taxon>Microbacteriaceae</taxon>
        <taxon>Agromyces</taxon>
    </lineage>
</organism>
<name>A0A4Q7MB24_9MICO</name>
<evidence type="ECO:0000313" key="2">
    <source>
        <dbReference type="EMBL" id="RZS63459.1"/>
    </source>
</evidence>
<feature type="region of interest" description="Disordered" evidence="1">
    <location>
        <begin position="297"/>
        <end position="316"/>
    </location>
</feature>
<sequence length="332" mass="37128">MSGWLKRAVVSALPDPVVRPLREVKRGVLLQVERHGRLQRRINRRIVVDGLPRRRRRVGSVWAVCLAKNEEDIIVHSTRHMLDQGVDGVIVVDNGSTDRTGSLLAGLALEDARVHAGVDAEPGFFQGMKTSYLAHLAWRAGADWVVPFDADEFWYAPGTTVAALLARLPDTDRVWAHLWNAYPLAEDGMLDLASGRPVQVDRRPTAWMKIAFRARRWVWVGEGNHDLRSRGSRPQRALDLLHFSCRSLDQYSRKALDGVAALHEAGMDESIATHWREWAMLTDGERAARWSTYVSGEASDLSGTSGPAERVVVPDPMRWPSWDPGQLLDDGA</sequence>
<reference evidence="2 3" key="1">
    <citation type="submission" date="2019-02" db="EMBL/GenBank/DDBJ databases">
        <title>Genomic Encyclopedia of Type Strains, Phase IV (KMG-IV): sequencing the most valuable type-strain genomes for metagenomic binning, comparative biology and taxonomic classification.</title>
        <authorList>
            <person name="Goeker M."/>
        </authorList>
    </citation>
    <scope>NUCLEOTIDE SEQUENCE [LARGE SCALE GENOMIC DNA]</scope>
    <source>
        <strain evidence="2 3">DSM 43045</strain>
    </source>
</reference>